<dbReference type="InterPro" id="IPR014030">
    <property type="entry name" value="Ketoacyl_synth_N"/>
</dbReference>
<dbReference type="SUPFAM" id="SSF52777">
    <property type="entry name" value="CoA-dependent acyltransferases"/>
    <property type="match status" value="4"/>
</dbReference>
<dbReference type="PROSITE" id="PS00012">
    <property type="entry name" value="PHOSPHOPANTETHEINE"/>
    <property type="match status" value="1"/>
</dbReference>
<evidence type="ECO:0000256" key="5">
    <source>
        <dbReference type="ARBA" id="ARBA00022450"/>
    </source>
</evidence>
<evidence type="ECO:0000256" key="1">
    <source>
        <dbReference type="ARBA" id="ARBA00001957"/>
    </source>
</evidence>
<dbReference type="InterPro" id="IPR016039">
    <property type="entry name" value="Thiolase-like"/>
</dbReference>
<evidence type="ECO:0000256" key="8">
    <source>
        <dbReference type="ARBA" id="ARBA00022679"/>
    </source>
</evidence>
<feature type="domain" description="Carrier" evidence="12">
    <location>
        <begin position="2450"/>
        <end position="2527"/>
    </location>
</feature>
<dbReference type="NCBIfam" id="TIGR01733">
    <property type="entry name" value="AA-adenyl-dom"/>
    <property type="match status" value="1"/>
</dbReference>
<dbReference type="PROSITE" id="PS00606">
    <property type="entry name" value="KS3_1"/>
    <property type="match status" value="1"/>
</dbReference>
<evidence type="ECO:0000256" key="11">
    <source>
        <dbReference type="SAM" id="MobiDB-lite"/>
    </source>
</evidence>
<feature type="compositionally biased region" description="Low complexity" evidence="11">
    <location>
        <begin position="3241"/>
        <end position="3268"/>
    </location>
</feature>
<dbReference type="InterPro" id="IPR020806">
    <property type="entry name" value="PKS_PP-bd"/>
</dbReference>
<evidence type="ECO:0000256" key="7">
    <source>
        <dbReference type="ARBA" id="ARBA00022598"/>
    </source>
</evidence>
<dbReference type="GO" id="GO:0031177">
    <property type="term" value="F:phosphopantetheine binding"/>
    <property type="evidence" value="ECO:0007669"/>
    <property type="project" value="InterPro"/>
</dbReference>
<dbReference type="Pfam" id="PF02801">
    <property type="entry name" value="Ketoacyl-synt_C"/>
    <property type="match status" value="1"/>
</dbReference>
<dbReference type="Pfam" id="PF08242">
    <property type="entry name" value="Methyltransf_12"/>
    <property type="match status" value="1"/>
</dbReference>
<evidence type="ECO:0000259" key="13">
    <source>
        <dbReference type="PROSITE" id="PS52004"/>
    </source>
</evidence>
<sequence length="3451" mass="366779">MTPSYGLAEAVLCVASSRRPRGFRAADFDPRALAEGVARGAAGPARRTLVSSGNWFHDREVSIVDPQTREELPAHGVGEIWVGGPGLPSGYWGRPQESERTFRAVRADGRGPWLRTGDLGFLDEDGELFVCGRLRDLIIVHGANHHPNDLERTVERRIDAVAVGGACAVQPDDGDAVLVFAEVDRHLPDTELADIAAAIRAQIHDRHEIVVAEVALVRRMALPKTTSGKIRRTATAAADREGRLPVLYRDSLAEPAAPDTVPGAPTGPDTAAAPAGATVVPGSGPDSAAPGTADTLAVAHGTLGAVLGRDRVPMDTGFAALGLDSVRATRWAATLAERTGRPVDVSMLFRYPTLRRLAAALAGTTAAPTAPAAAPPPAAGAVAVVGVGLRLAGGIDSLDALRALLHAGGSTLRRPPEGRAADGIPLTLPGGYLDRVDTFDAEFFGIGGAQARAMDPQQRLLLEVAWHAVEDAGLVAHRLRGSRTGVFVGQGHHDYATLPLRIGRPDLIRAMHATGSSMSATAGRISHHLGLRGPALTVDTACSASLVAIDTALRHLADGTCDLALAGGVSLALSPETEQALADAGMLSPAGRCATLSADADGYGRGEGAAILVLKPLAAARRDGDRILAVLRGSAVAQDGASSGLTVPDPGAQADVIRAALAAAGLTADDVDAVELHGTGTPLGDPVEISGLAEVFAGRDRPLLVGSVKTNLGHLEAAAGVAGVLRAVVALRDQVWPGSPTLTAANPRLAGTGLDHRFPAGTETVDPGRPLRRVGVSSFGFTGTIAHLLVEAAPDAAPRPTDRPPAPTGWVPLAGADPDAVRRRAGRLAAALAGLAADDRARLLAGWRRHRDHLLPWRAVLDADNPALPRLLADPPAPVSAAAPGPLVLRLRDGDPVAELLAGMRRWLPDRLAPTGSGPHWRQLLDVLHALGLAPDLVYADPRWSAEIAAHPDGAPPLTTDGPAGLVLAVGDVGSSDVDTTAGAVPLLVDDGGRAGVVEAYRRGAPLDWTVFDPPVGTDPRLPAYPFTAHRHWYPVEPATARAAAPAAPLTPDRIRHDVAELVDRAPASLRDDEDLVAAGLDSVRVMDLAARWRRAGADVAYADLLARPTLAAWARRLLAPRDEPAAATPVVDEHAPFDLTPVQHAYWVGRDPAQPLGGVGCHVYAELDGHGLDPGRLERAGYALADRHGMLRARFDADGRQRIAPETSWPGVAVHDLRHLPTDDVDAALRDVRDRLSHRLLDVARGEVFDLRVSLLPDGGTRLHVNLDLLVADAASIQIVLADLAALYRRPQEALPAIGTSFAAYLAGAGPRDRRRDEDRAYWRDRLPDLPAPPQLPLAATTTDGAPRFVRRSRQVPRAAWRAVVERARGYGVTPSIALATAFATVLATWSTQQRFLLNLTLFDRDGRHPDLDRLVADFTSLVLLDVDVDAAAGFAARARAVQDRFRADLAHAGYSGVEVLRDLARERGPAAAGAPVVFTSNLGRDLVDGDVRDAFGELGWTVSQTPQVWLDHQVMEHAGGVLLTWDGVDDLFHDGVLDAMFGAYGRLVDWLAGADWAAVPPTLVPDDQLAVRAVVNATDHPISGRLLHDGLFEHATTRPHHLAVTGPDGTLTYQQLAQQALHIAGWLTDQGTKTGEPVAITLPKGPHQIAAVLGTLTAGATYVPINPHHPQHRKQQIHTTAGITTTLDTTTITQALHHPNPLPAPANIPDTTPAYIIFTSGSTGQPKGVQLTHRATQNTIEDINHRYQITPNDNTIQISQLDFDLSVYDILGTLTAGATITTTPENQHPDPHTWAHLIHHHKTTIWNTVPTLLDILLTTAQPHQLTTLRLALTSGDWIPLDQHHRLTTKNPHTQHIALGGATEAAIWSNHHHITHIPPHWTSIPYGTPLRNQTYRITDPHGNDRPNWVPGELWIGGQGLATGYTNDPQRTTTQFPTHHNQRWYRTGDQGRYWPDGTIEFLGRTDHQIKLNGHRIELGDIETHLHTHPHIHHAIATTTNQQLTAAVTVDDPAPGPDATAVTGLGEILLAAPEPATVAGDTDAIEAVLTEQALVRLLDLLEPDGSPVEGPVDGRLDRWRITAPMRPLVSRWLEWLADREVLAATGDGYATGPRLAAVRAAATAGAGTAGAAGVAPAGDTDPTGGDALAGISDRLRATTGRLLAILRGEQEPAALLDDPVLAPEALVDAQPATVAALTGLAARLTAAADRLGRPLRIAEYGGRGGRTAARLLAGRDPARVEYTLFDSSAGLLATAREHLAGLPHPVRLHRLDGTVDESALHRFDVVVANNSLHREPDPAAALSTVRLLLAPGGVLVALEAATLSPLALVTVAVPERGFADLDGIRRGQRDPLLSAQRWHDLLADTGFARPAVTGHGPEQWWLTAARPTDAPAVDLAGVRRWLAERLPAYLVPARLAALHRLPLSANGKVDRAAVRRLLADAAPDAGGPVDTPDTPAERLLAGIWAELLDAPVGRDSDFFRLGGDSLLATRMMARLRAAGVTGARLPALFAASRLADFAATLELTAAPETTVPEPPGAAPATDDADRYEPFEPTDVQRAYLFGRGDQFALGGVGTHYYTEFDGVDVDLARLEEAVARLVGRHDMLRVVFDADGRQRVLPDVPRLRIPVTDGGDDGTEALAGLRADMSHQVLDPARWPLFDLRAVRYGDRRTRLGLSLDNLVLDGLSMRIFYTELATLYDDPDAVLPPVGLSFRDYLLRAGPTTDQVARSQDYWRNRVVDLPPPPQLPLRTDPETVTPRFVRREAALSAADWGTVTARARGYGLTPSAVLLTCFAEVLAAWSASTELTINLTLFDRRDVHPDVNHVLGDFTSLLLLASRPRPGQGFLDRARRLQEQMWRDLEHRDVSAVWVLRELGRLDGTGRASMPVVFTSALGVDGEVANHAPRRFPEQGWGISQTPQVWLDHQVYEDRGGIRFNWDAVEELFHDDVLDDMFRAYRGVLARLVFADWAEPTPGLTPASHLAVRAVVNATDHPISGRLLHDGLFHHAARQPDHTAVTGPDGTLTYQQLAQQALHIAGWLTDQGTKTGEPVAITLPKGPHQIAAVLGTLTAGATYVPINPHHPQHRKQQIHTTAGITTTLDTTTITQALHHPNPLPAPANIPDTTPAYIIFTSGSTGQPKGVQLTHRATQNTIEDINHRYQITPNDNTIQISQLDFDLSVYDILGTLTAGATITTTPKTNTPTPTPGPTSSTTTKPPSGTPSPPSSTSSSPPPNPTNSPPSASPSPAATGSPSTNTTASPPKTPTPNTSPSAAPPKPPSGPTTTTSPTSPHTGPQSPTAPHYATRPTASPTHTETTDPTGSPANSGSADKDSPPATQTTPNAPPPNSPPTTTNAGTAPETKAATGPTAPSNSSAAPTTKSNSTATASNSATSKPTSTPTPTSTTPSPPPPTNNSPQRSYRRNRTSIRRRCGRTWRSGCRRTWCRTGSWCSTPCH</sequence>
<keyword evidence="15" id="KW-1185">Reference proteome</keyword>
<feature type="domain" description="Carrier" evidence="12">
    <location>
        <begin position="290"/>
        <end position="365"/>
    </location>
</feature>
<dbReference type="InterPro" id="IPR020845">
    <property type="entry name" value="AMP-binding_CS"/>
</dbReference>
<evidence type="ECO:0000256" key="6">
    <source>
        <dbReference type="ARBA" id="ARBA00022553"/>
    </source>
</evidence>
<dbReference type="CDD" id="cd19535">
    <property type="entry name" value="Cyc_NRPS"/>
    <property type="match status" value="2"/>
</dbReference>
<dbReference type="GO" id="GO:0005737">
    <property type="term" value="C:cytoplasm"/>
    <property type="evidence" value="ECO:0007669"/>
    <property type="project" value="TreeGrafter"/>
</dbReference>
<dbReference type="SMART" id="SM00823">
    <property type="entry name" value="PKS_PP"/>
    <property type="match status" value="2"/>
</dbReference>
<dbReference type="Proteomes" id="UP000680866">
    <property type="component" value="Chromosome"/>
</dbReference>
<dbReference type="InterPro" id="IPR020841">
    <property type="entry name" value="PKS_Beta-ketoAc_synthase_dom"/>
</dbReference>
<proteinExistence type="inferred from homology"/>
<feature type="compositionally biased region" description="Low complexity" evidence="11">
    <location>
        <begin position="3190"/>
        <end position="3214"/>
    </location>
</feature>
<dbReference type="InterPro" id="IPR023213">
    <property type="entry name" value="CAT-like_dom_sf"/>
</dbReference>
<dbReference type="InterPro" id="IPR025110">
    <property type="entry name" value="AMP-bd_C"/>
</dbReference>
<dbReference type="Gene3D" id="3.30.300.30">
    <property type="match status" value="3"/>
</dbReference>
<comment type="pathway">
    <text evidence="2">Siderophore biosynthesis; mycobactin biosynthesis.</text>
</comment>
<dbReference type="Gene3D" id="3.30.559.30">
    <property type="entry name" value="Nonribosomal peptide synthetase, condensation domain"/>
    <property type="match status" value="2"/>
</dbReference>
<keyword evidence="9" id="KW-0677">Repeat</keyword>
<dbReference type="FunFam" id="3.30.559.30:FF:000006">
    <property type="entry name" value="Yersiniabactin polyketide/non-ribosomal peptide synthetase"/>
    <property type="match status" value="2"/>
</dbReference>
<dbReference type="InterPro" id="IPR001242">
    <property type="entry name" value="Condensation_dom"/>
</dbReference>
<dbReference type="Pfam" id="PF00668">
    <property type="entry name" value="Condensation"/>
    <property type="match status" value="2"/>
</dbReference>
<feature type="domain" description="Ketosynthase family 3 (KS3)" evidence="13">
    <location>
        <begin position="379"/>
        <end position="792"/>
    </location>
</feature>
<dbReference type="GO" id="GO:0043041">
    <property type="term" value="P:amino acid activation for nonribosomal peptide biosynthetic process"/>
    <property type="evidence" value="ECO:0007669"/>
    <property type="project" value="TreeGrafter"/>
</dbReference>
<reference evidence="14" key="1">
    <citation type="submission" date="2020-08" db="EMBL/GenBank/DDBJ databases">
        <title>Whole genome shotgun sequence of Polymorphospora rubra NBRC 101157.</title>
        <authorList>
            <person name="Komaki H."/>
            <person name="Tamura T."/>
        </authorList>
    </citation>
    <scope>NUCLEOTIDE SEQUENCE</scope>
    <source>
        <strain evidence="14">NBRC 101157</strain>
    </source>
</reference>
<dbReference type="InterPro" id="IPR036736">
    <property type="entry name" value="ACP-like_sf"/>
</dbReference>
<accession>A0A810NCE7</accession>
<dbReference type="SUPFAM" id="SSF56801">
    <property type="entry name" value="Acetyl-CoA synthetase-like"/>
    <property type="match status" value="3"/>
</dbReference>
<keyword evidence="6" id="KW-0597">Phosphoprotein</keyword>
<dbReference type="Pfam" id="PF23024">
    <property type="entry name" value="AMP-dom_DIP2-like"/>
    <property type="match status" value="1"/>
</dbReference>
<feature type="compositionally biased region" description="Low complexity" evidence="11">
    <location>
        <begin position="255"/>
        <end position="282"/>
    </location>
</feature>
<feature type="compositionally biased region" description="Polar residues" evidence="11">
    <location>
        <begin position="3303"/>
        <end position="3324"/>
    </location>
</feature>
<dbReference type="PANTHER" id="PTHR45527">
    <property type="entry name" value="NONRIBOSOMAL PEPTIDE SYNTHETASE"/>
    <property type="match status" value="1"/>
</dbReference>
<evidence type="ECO:0000313" key="14">
    <source>
        <dbReference type="EMBL" id="BCJ69203.1"/>
    </source>
</evidence>
<dbReference type="Gene3D" id="3.40.47.10">
    <property type="match status" value="1"/>
</dbReference>
<dbReference type="InterPro" id="IPR013217">
    <property type="entry name" value="Methyltransf_12"/>
</dbReference>
<dbReference type="Gene3D" id="3.30.559.10">
    <property type="entry name" value="Chloramphenicol acetyltransferase-like domain"/>
    <property type="match status" value="2"/>
</dbReference>
<dbReference type="Pfam" id="PF00109">
    <property type="entry name" value="ketoacyl-synt"/>
    <property type="match status" value="1"/>
</dbReference>
<dbReference type="InterPro" id="IPR010071">
    <property type="entry name" value="AA_adenyl_dom"/>
</dbReference>
<dbReference type="PROSITE" id="PS52004">
    <property type="entry name" value="KS3_2"/>
    <property type="match status" value="1"/>
</dbReference>
<feature type="compositionally biased region" description="Low complexity" evidence="11">
    <location>
        <begin position="3346"/>
        <end position="3401"/>
    </location>
</feature>
<dbReference type="PANTHER" id="PTHR45527:SF10">
    <property type="entry name" value="PYOCHELIN SYNTHASE PCHF"/>
    <property type="match status" value="1"/>
</dbReference>
<dbReference type="PROSITE" id="PS50075">
    <property type="entry name" value="CARRIER"/>
    <property type="match status" value="2"/>
</dbReference>
<dbReference type="CDD" id="cd00833">
    <property type="entry name" value="PKS"/>
    <property type="match status" value="1"/>
</dbReference>
<evidence type="ECO:0000256" key="9">
    <source>
        <dbReference type="ARBA" id="ARBA00022737"/>
    </source>
</evidence>
<name>A0A810NCE7_9ACTN</name>
<evidence type="ECO:0000256" key="2">
    <source>
        <dbReference type="ARBA" id="ARBA00005102"/>
    </source>
</evidence>
<feature type="compositionally biased region" description="Basic residues" evidence="11">
    <location>
        <begin position="3415"/>
        <end position="3424"/>
    </location>
</feature>
<feature type="region of interest" description="Disordered" evidence="11">
    <location>
        <begin position="3190"/>
        <end position="3424"/>
    </location>
</feature>
<dbReference type="Gene3D" id="3.40.50.12780">
    <property type="entry name" value="N-terminal domain of ligase-like"/>
    <property type="match status" value="3"/>
</dbReference>
<feature type="region of interest" description="Disordered" evidence="11">
    <location>
        <begin position="2527"/>
        <end position="2546"/>
    </location>
</feature>
<organism evidence="14 15">
    <name type="scientific">Polymorphospora rubra</name>
    <dbReference type="NCBI Taxonomy" id="338584"/>
    <lineage>
        <taxon>Bacteria</taxon>
        <taxon>Bacillati</taxon>
        <taxon>Actinomycetota</taxon>
        <taxon>Actinomycetes</taxon>
        <taxon>Micromonosporales</taxon>
        <taxon>Micromonosporaceae</taxon>
        <taxon>Polymorphospora</taxon>
    </lineage>
</organism>
<dbReference type="SMART" id="SM01294">
    <property type="entry name" value="PKS_PP_betabranch"/>
    <property type="match status" value="1"/>
</dbReference>
<dbReference type="SUPFAM" id="SSF53335">
    <property type="entry name" value="S-adenosyl-L-methionine-dependent methyltransferases"/>
    <property type="match status" value="1"/>
</dbReference>
<dbReference type="GO" id="GO:0016874">
    <property type="term" value="F:ligase activity"/>
    <property type="evidence" value="ECO:0007669"/>
    <property type="project" value="UniProtKB-KW"/>
</dbReference>
<dbReference type="SMART" id="SM00825">
    <property type="entry name" value="PKS_KS"/>
    <property type="match status" value="1"/>
</dbReference>
<dbReference type="FunFam" id="3.30.559.10:FF:000023">
    <property type="entry name" value="Non-ribosomal peptide synthetase"/>
    <property type="match status" value="2"/>
</dbReference>
<dbReference type="GO" id="GO:0004315">
    <property type="term" value="F:3-oxoacyl-[acyl-carrier-protein] synthase activity"/>
    <property type="evidence" value="ECO:0007669"/>
    <property type="project" value="InterPro"/>
</dbReference>
<evidence type="ECO:0000256" key="4">
    <source>
        <dbReference type="ARBA" id="ARBA00016743"/>
    </source>
</evidence>
<keyword evidence="8" id="KW-0808">Transferase</keyword>
<dbReference type="PROSITE" id="PS00455">
    <property type="entry name" value="AMP_BINDING"/>
    <property type="match status" value="2"/>
</dbReference>
<dbReference type="GO" id="GO:0009403">
    <property type="term" value="P:toxin biosynthetic process"/>
    <property type="evidence" value="ECO:0007669"/>
    <property type="project" value="UniProtKB-ARBA"/>
</dbReference>
<comment type="similarity">
    <text evidence="3">Belongs to the ATP-dependent AMP-binding enzyme family. MbtB subfamily.</text>
</comment>
<gene>
    <name evidence="14" type="ORF">Prubr_62240</name>
</gene>
<dbReference type="SUPFAM" id="SSF47336">
    <property type="entry name" value="ACP-like"/>
    <property type="match status" value="3"/>
</dbReference>
<evidence type="ECO:0000256" key="10">
    <source>
        <dbReference type="ARBA" id="ARBA00033440"/>
    </source>
</evidence>
<dbReference type="Pfam" id="PF00501">
    <property type="entry name" value="AMP-binding"/>
    <property type="match status" value="2"/>
</dbReference>
<dbReference type="Gene3D" id="3.40.50.150">
    <property type="entry name" value="Vaccinia Virus protein VP39"/>
    <property type="match status" value="1"/>
</dbReference>
<dbReference type="InterPro" id="IPR042099">
    <property type="entry name" value="ANL_N_sf"/>
</dbReference>
<dbReference type="InterPro" id="IPR045851">
    <property type="entry name" value="AMP-bd_C_sf"/>
</dbReference>
<feature type="compositionally biased region" description="Low complexity" evidence="11">
    <location>
        <begin position="3278"/>
        <end position="3295"/>
    </location>
</feature>
<comment type="cofactor">
    <cofactor evidence="1">
        <name>pantetheine 4'-phosphate</name>
        <dbReference type="ChEBI" id="CHEBI:47942"/>
    </cofactor>
</comment>
<keyword evidence="5" id="KW-0596">Phosphopantetheine</keyword>
<dbReference type="KEGG" id="pry:Prubr_62240"/>
<dbReference type="EMBL" id="AP023359">
    <property type="protein sequence ID" value="BCJ69203.1"/>
    <property type="molecule type" value="Genomic_DNA"/>
</dbReference>
<dbReference type="GO" id="GO:0006633">
    <property type="term" value="P:fatty acid biosynthetic process"/>
    <property type="evidence" value="ECO:0007669"/>
    <property type="project" value="InterPro"/>
</dbReference>
<dbReference type="InterPro" id="IPR000873">
    <property type="entry name" value="AMP-dep_synth/lig_dom"/>
</dbReference>
<dbReference type="InterPro" id="IPR029063">
    <property type="entry name" value="SAM-dependent_MTases_sf"/>
</dbReference>
<feature type="region of interest" description="Disordered" evidence="11">
    <location>
        <begin position="254"/>
        <end position="293"/>
    </location>
</feature>
<feature type="compositionally biased region" description="Pro residues" evidence="11">
    <location>
        <begin position="3215"/>
        <end position="3240"/>
    </location>
</feature>
<dbReference type="Gene3D" id="1.10.1200.10">
    <property type="entry name" value="ACP-like"/>
    <property type="match status" value="3"/>
</dbReference>
<dbReference type="InterPro" id="IPR014031">
    <property type="entry name" value="Ketoacyl_synth_C"/>
</dbReference>
<dbReference type="InterPro" id="IPR057737">
    <property type="entry name" value="Condensation_MtbB-like"/>
</dbReference>
<evidence type="ECO:0000256" key="3">
    <source>
        <dbReference type="ARBA" id="ARBA00007380"/>
    </source>
</evidence>
<protein>
    <recommendedName>
        <fullName evidence="4">Phenyloxazoline synthase MbtB</fullName>
    </recommendedName>
    <alternativeName>
        <fullName evidence="10">Mycobactin synthetase protein B</fullName>
    </alternativeName>
</protein>
<dbReference type="CDD" id="cd02440">
    <property type="entry name" value="AdoMet_MTases"/>
    <property type="match status" value="1"/>
</dbReference>
<evidence type="ECO:0000313" key="15">
    <source>
        <dbReference type="Proteomes" id="UP000680866"/>
    </source>
</evidence>
<dbReference type="Pfam" id="PF00550">
    <property type="entry name" value="PP-binding"/>
    <property type="match status" value="3"/>
</dbReference>
<dbReference type="InterPro" id="IPR006162">
    <property type="entry name" value="Ppantetheine_attach_site"/>
</dbReference>
<dbReference type="InterPro" id="IPR018201">
    <property type="entry name" value="Ketoacyl_synth_AS"/>
</dbReference>
<dbReference type="SUPFAM" id="SSF53901">
    <property type="entry name" value="Thiolase-like"/>
    <property type="match status" value="1"/>
</dbReference>
<dbReference type="InterPro" id="IPR009081">
    <property type="entry name" value="PP-bd_ACP"/>
</dbReference>
<keyword evidence="7" id="KW-0436">Ligase</keyword>
<evidence type="ECO:0000259" key="12">
    <source>
        <dbReference type="PROSITE" id="PS50075"/>
    </source>
</evidence>